<protein>
    <recommendedName>
        <fullName evidence="3">Phage tail protein</fullName>
    </recommendedName>
</protein>
<comment type="caution">
    <text evidence="1">The sequence shown here is derived from an EMBL/GenBank/DDBJ whole genome shotgun (WGS) entry which is preliminary data.</text>
</comment>
<proteinExistence type="predicted"/>
<name>A0ABU0BJ49_9HYPH</name>
<evidence type="ECO:0000313" key="2">
    <source>
        <dbReference type="Proteomes" id="UP001224682"/>
    </source>
</evidence>
<accession>A0ABU0BJ49</accession>
<organism evidence="1 2">
    <name type="scientific">Ancylobacter polymorphus</name>
    <dbReference type="NCBI Taxonomy" id="223390"/>
    <lineage>
        <taxon>Bacteria</taxon>
        <taxon>Pseudomonadati</taxon>
        <taxon>Pseudomonadota</taxon>
        <taxon>Alphaproteobacteria</taxon>
        <taxon>Hyphomicrobiales</taxon>
        <taxon>Xanthobacteraceae</taxon>
        <taxon>Ancylobacter</taxon>
    </lineage>
</organism>
<keyword evidence="2" id="KW-1185">Reference proteome</keyword>
<gene>
    <name evidence="1" type="ORF">J2S75_004388</name>
</gene>
<sequence>MKLSKIRSGVAKAEAGAWVRNLPIDGLDDLALKVRGAFNNDAVRLQGKLIAELPKNERKPLSPENEVRISVELAVEALLIDWAKLEDENGKPIPFSKDKARELLTDPDIGHVLRNAVGLSARIVASQGEEELEADAKN</sequence>
<evidence type="ECO:0008006" key="3">
    <source>
        <dbReference type="Google" id="ProtNLM"/>
    </source>
</evidence>
<reference evidence="1 2" key="1">
    <citation type="submission" date="2023-07" db="EMBL/GenBank/DDBJ databases">
        <title>Genomic Encyclopedia of Type Strains, Phase IV (KMG-IV): sequencing the most valuable type-strain genomes for metagenomic binning, comparative biology and taxonomic classification.</title>
        <authorList>
            <person name="Goeker M."/>
        </authorList>
    </citation>
    <scope>NUCLEOTIDE SEQUENCE [LARGE SCALE GENOMIC DNA]</scope>
    <source>
        <strain evidence="1 2">DSM 2457</strain>
    </source>
</reference>
<evidence type="ECO:0000313" key="1">
    <source>
        <dbReference type="EMBL" id="MDQ0305336.1"/>
    </source>
</evidence>
<dbReference type="Proteomes" id="UP001224682">
    <property type="component" value="Unassembled WGS sequence"/>
</dbReference>
<dbReference type="RefSeq" id="WP_307023288.1">
    <property type="nucleotide sequence ID" value="NZ_JAUSUI010000013.1"/>
</dbReference>
<dbReference type="EMBL" id="JAUSUI010000013">
    <property type="protein sequence ID" value="MDQ0305336.1"/>
    <property type="molecule type" value="Genomic_DNA"/>
</dbReference>